<comment type="subcellular location">
    <subcellularLocation>
        <location evidence="4 17">Cytoplasm</location>
    </subcellularLocation>
</comment>
<organism evidence="26 27">
    <name type="scientific">Chlorobaculum parvum (strain DSM 263 / NCIMB 8327)</name>
    <name type="common">Chlorobium vibrioforme subsp. thiosulfatophilum</name>
    <dbReference type="NCBI Taxonomy" id="517417"/>
    <lineage>
        <taxon>Bacteria</taxon>
        <taxon>Pseudomonadati</taxon>
        <taxon>Chlorobiota</taxon>
        <taxon>Chlorobiia</taxon>
        <taxon>Chlorobiales</taxon>
        <taxon>Chlorobiaceae</taxon>
        <taxon>Chlorobaculum</taxon>
    </lineage>
</organism>
<dbReference type="HOGENOM" id="CLU_007308_7_0_10"/>
<feature type="binding site" evidence="20">
    <location>
        <position position="482"/>
    </location>
    <ligand>
        <name>Mg(2+)</name>
        <dbReference type="ChEBI" id="CHEBI:18420"/>
    </ligand>
</feature>
<dbReference type="InterPro" id="IPR006318">
    <property type="entry name" value="PTS_EI-like"/>
</dbReference>
<feature type="binding site" evidence="19">
    <location>
        <position position="492"/>
    </location>
    <ligand>
        <name>phosphoenolpyruvate</name>
        <dbReference type="ChEBI" id="CHEBI:58702"/>
    </ligand>
</feature>
<dbReference type="InterPro" id="IPR008279">
    <property type="entry name" value="PEP-util_enz_mobile_dom"/>
</dbReference>
<dbReference type="SUPFAM" id="SSF52009">
    <property type="entry name" value="Phosphohistidine domain"/>
    <property type="match status" value="1"/>
</dbReference>
<dbReference type="Pfam" id="PF00391">
    <property type="entry name" value="PEP-utilizers"/>
    <property type="match status" value="1"/>
</dbReference>
<evidence type="ECO:0000256" key="2">
    <source>
        <dbReference type="ARBA" id="ARBA00001946"/>
    </source>
</evidence>
<comment type="cofactor">
    <cofactor evidence="2 17 20">
        <name>Mg(2+)</name>
        <dbReference type="ChEBI" id="CHEBI:18420"/>
    </cofactor>
</comment>
<dbReference type="KEGG" id="cpc:Cpar_1830"/>
<evidence type="ECO:0000256" key="4">
    <source>
        <dbReference type="ARBA" id="ARBA00004496"/>
    </source>
</evidence>
<feature type="active site" description="Proton donor" evidence="18">
    <location>
        <position position="529"/>
    </location>
</feature>
<evidence type="ECO:0000256" key="15">
    <source>
        <dbReference type="ARBA" id="ARBA00022842"/>
    </source>
</evidence>
<evidence type="ECO:0000256" key="21">
    <source>
        <dbReference type="SAM" id="Coils"/>
    </source>
</evidence>
<dbReference type="Pfam" id="PF05524">
    <property type="entry name" value="PEP-utilisers_N"/>
    <property type="match status" value="1"/>
</dbReference>
<evidence type="ECO:0000259" key="23">
    <source>
        <dbReference type="Pfam" id="PF00391"/>
    </source>
</evidence>
<dbReference type="RefSeq" id="WP_012503055.1">
    <property type="nucleotide sequence ID" value="NC_011027.1"/>
</dbReference>
<evidence type="ECO:0000259" key="24">
    <source>
        <dbReference type="Pfam" id="PF02896"/>
    </source>
</evidence>
<keyword evidence="15 17" id="KW-0460">Magnesium</keyword>
<dbReference type="GO" id="GO:0016301">
    <property type="term" value="F:kinase activity"/>
    <property type="evidence" value="ECO:0007669"/>
    <property type="project" value="UniProtKB-KW"/>
</dbReference>
<keyword evidence="14 17" id="KW-0418">Kinase</keyword>
<evidence type="ECO:0000256" key="16">
    <source>
        <dbReference type="ARBA" id="ARBA00033235"/>
    </source>
</evidence>
<dbReference type="GO" id="GO:0046872">
    <property type="term" value="F:metal ion binding"/>
    <property type="evidence" value="ECO:0007669"/>
    <property type="project" value="UniProtKB-KW"/>
</dbReference>
<feature type="binding site" evidence="19">
    <location>
        <position position="325"/>
    </location>
    <ligand>
        <name>phosphoenolpyruvate</name>
        <dbReference type="ChEBI" id="CHEBI:58702"/>
    </ligand>
</feature>
<dbReference type="AlphaFoldDB" id="B3QQL9"/>
<keyword evidence="8 17" id="KW-0813">Transport</keyword>
<dbReference type="Gene3D" id="3.20.20.60">
    <property type="entry name" value="Phosphoenolpyruvate-binding domains"/>
    <property type="match status" value="1"/>
</dbReference>
<dbReference type="GO" id="GO:0008965">
    <property type="term" value="F:phosphoenolpyruvate-protein phosphotransferase activity"/>
    <property type="evidence" value="ECO:0007669"/>
    <property type="project" value="UniProtKB-EC"/>
</dbReference>
<dbReference type="PROSITE" id="PS00742">
    <property type="entry name" value="PEP_ENZYMES_2"/>
    <property type="match status" value="1"/>
</dbReference>
<dbReference type="Gene3D" id="1.10.274.10">
    <property type="entry name" value="PtsI, HPr-binding domain"/>
    <property type="match status" value="1"/>
</dbReference>
<dbReference type="NCBIfam" id="TIGR01417">
    <property type="entry name" value="PTS_I_fam"/>
    <property type="match status" value="1"/>
</dbReference>
<reference evidence="26" key="1">
    <citation type="submission" date="2008-06" db="EMBL/GenBank/DDBJ databases">
        <title>Complete sequence of Chlorobaculum parvum NCIB 8327.</title>
        <authorList>
            <consortium name="US DOE Joint Genome Institute"/>
            <person name="Lucas S."/>
            <person name="Copeland A."/>
            <person name="Lapidus A."/>
            <person name="Glavina del Rio T."/>
            <person name="Dalin E."/>
            <person name="Tice H."/>
            <person name="Bruce D."/>
            <person name="Goodwin L."/>
            <person name="Pitluck S."/>
            <person name="Schmutz J."/>
            <person name="Larimer F."/>
            <person name="Land M."/>
            <person name="Hauser L."/>
            <person name="Kyrpides N."/>
            <person name="Mikhailova N."/>
            <person name="Zhao F."/>
            <person name="Li T."/>
            <person name="Liu Z."/>
            <person name="Overmann J."/>
            <person name="Bryant D.A."/>
            <person name="Richardson P."/>
        </authorList>
    </citation>
    <scope>NUCLEOTIDE SEQUENCE [LARGE SCALE GENOMIC DNA]</scope>
    <source>
        <strain evidence="26">NCIB 8327</strain>
    </source>
</reference>
<dbReference type="InterPro" id="IPR000121">
    <property type="entry name" value="PEP_util_C"/>
</dbReference>
<dbReference type="Pfam" id="PF02896">
    <property type="entry name" value="PEP-utilizers_C"/>
    <property type="match status" value="1"/>
</dbReference>
<evidence type="ECO:0000256" key="1">
    <source>
        <dbReference type="ARBA" id="ARBA00000683"/>
    </source>
</evidence>
<dbReference type="InterPro" id="IPR040442">
    <property type="entry name" value="Pyrv_kinase-like_dom_sf"/>
</dbReference>
<sequence length="599" mass="67294">MVYKKAPNPSGDVPDASETPGHQFGPAAKERRYTGIGSSKGFAIGEAHEFVQEIIDHEIAELNESNIEEEIERFQAALNRSEKELKKIERVTTRKIGKLYSDLFQAQIMLLNDPVLIENITRRIREELKPAHLVIEQEFEQYLGNFIHSDDQIFRERAADLHDIKERIIRNLHIRKLHSWVPEGTIVVSHHLSPADIILLSRSNVKGFATDTGGKTSHVALICKSLNIPMVAGLGNFSQKIGSGMPVILDGTEGVIITEPSEQTIGEYQQKREDVIRREADDSALAHQNAFTRCGMRITVCSNIDFKEEIEHLEPTGSEGVGLFRTENLFLDDLKPPQESVQQEYYLEMAEMLSPKPLVIRLFDIGGDKLIYSPVKEPNPNLGWRGVRILIDVPEILDAQLRSIIKANVHGNVDLMIPMISSLEEIEHIKERLEHHYKRISEASHETIYKPGLGAMIEMPAAVELIDEITSMVDFISIGTNDLTQYTLAVDRNNLIVQDLFEKFHPAIIRQLYRIISTAQKNRCRATLCGDMGSDPLATPFLIGCGLREFSIVSSDIPALKARVANHSITECEALAAECIKLSSPQAIKARLEVFLKEH</sequence>
<dbReference type="EC" id="2.7.3.9" evidence="6 17"/>
<dbReference type="Gene3D" id="3.50.30.10">
    <property type="entry name" value="Phosphohistidine domain"/>
    <property type="match status" value="1"/>
</dbReference>
<dbReference type="Proteomes" id="UP000008811">
    <property type="component" value="Chromosome"/>
</dbReference>
<comment type="catalytic activity">
    <reaction evidence="1 17">
        <text>L-histidyl-[protein] + phosphoenolpyruvate = N(pros)-phospho-L-histidyl-[protein] + pyruvate</text>
        <dbReference type="Rhea" id="RHEA:23880"/>
        <dbReference type="Rhea" id="RHEA-COMP:9745"/>
        <dbReference type="Rhea" id="RHEA-COMP:9746"/>
        <dbReference type="ChEBI" id="CHEBI:15361"/>
        <dbReference type="ChEBI" id="CHEBI:29979"/>
        <dbReference type="ChEBI" id="CHEBI:58702"/>
        <dbReference type="ChEBI" id="CHEBI:64837"/>
        <dbReference type="EC" id="2.7.3.9"/>
    </reaction>
</comment>
<dbReference type="GO" id="GO:0005737">
    <property type="term" value="C:cytoplasm"/>
    <property type="evidence" value="ECO:0007669"/>
    <property type="project" value="UniProtKB-SubCell"/>
</dbReference>
<feature type="domain" description="Phosphotransferase system enzyme I N-terminal" evidence="25">
    <location>
        <begin position="34"/>
        <end position="157"/>
    </location>
</feature>
<evidence type="ECO:0000256" key="20">
    <source>
        <dbReference type="PIRSR" id="PIRSR000732-3"/>
    </source>
</evidence>
<evidence type="ECO:0000256" key="13">
    <source>
        <dbReference type="ARBA" id="ARBA00022723"/>
    </source>
</evidence>
<dbReference type="STRING" id="517417.Cpar_1830"/>
<feature type="region of interest" description="Disordered" evidence="22">
    <location>
        <begin position="1"/>
        <end position="29"/>
    </location>
</feature>
<evidence type="ECO:0000256" key="17">
    <source>
        <dbReference type="PIRNR" id="PIRNR000732"/>
    </source>
</evidence>
<feature type="binding site" evidence="19">
    <location>
        <begin position="481"/>
        <end position="482"/>
    </location>
    <ligand>
        <name>phosphoenolpyruvate</name>
        <dbReference type="ChEBI" id="CHEBI:58702"/>
    </ligand>
</feature>
<gene>
    <name evidence="26" type="ordered locus">Cpar_1830</name>
</gene>
<dbReference type="GO" id="GO:0009401">
    <property type="term" value="P:phosphoenolpyruvate-dependent sugar phosphotransferase system"/>
    <property type="evidence" value="ECO:0007669"/>
    <property type="project" value="UniProtKB-KW"/>
</dbReference>
<dbReference type="EMBL" id="CP001099">
    <property type="protein sequence ID" value="ACF12222.1"/>
    <property type="molecule type" value="Genomic_DNA"/>
</dbReference>
<feature type="binding site" evidence="20">
    <location>
        <position position="458"/>
    </location>
    <ligand>
        <name>Mg(2+)</name>
        <dbReference type="ChEBI" id="CHEBI:18420"/>
    </ligand>
</feature>
<evidence type="ECO:0000256" key="3">
    <source>
        <dbReference type="ARBA" id="ARBA00002728"/>
    </source>
</evidence>
<proteinExistence type="inferred from homology"/>
<evidence type="ECO:0000256" key="19">
    <source>
        <dbReference type="PIRSR" id="PIRSR000732-2"/>
    </source>
</evidence>
<evidence type="ECO:0000256" key="14">
    <source>
        <dbReference type="ARBA" id="ARBA00022777"/>
    </source>
</evidence>
<evidence type="ECO:0000259" key="25">
    <source>
        <dbReference type="Pfam" id="PF05524"/>
    </source>
</evidence>
<evidence type="ECO:0000313" key="27">
    <source>
        <dbReference type="Proteomes" id="UP000008811"/>
    </source>
</evidence>
<evidence type="ECO:0000256" key="22">
    <source>
        <dbReference type="SAM" id="MobiDB-lite"/>
    </source>
</evidence>
<keyword evidence="9 17" id="KW-0963">Cytoplasm</keyword>
<evidence type="ECO:0000313" key="26">
    <source>
        <dbReference type="EMBL" id="ACF12222.1"/>
    </source>
</evidence>
<evidence type="ECO:0000256" key="10">
    <source>
        <dbReference type="ARBA" id="ARBA00022597"/>
    </source>
</evidence>
<evidence type="ECO:0000256" key="11">
    <source>
        <dbReference type="ARBA" id="ARBA00022679"/>
    </source>
</evidence>
<dbReference type="PANTHER" id="PTHR46244">
    <property type="entry name" value="PHOSPHOENOLPYRUVATE-PROTEIN PHOSPHOTRANSFERASE"/>
    <property type="match status" value="1"/>
</dbReference>
<feature type="active site" description="Tele-phosphohistidine intermediate" evidence="18">
    <location>
        <position position="218"/>
    </location>
</feature>
<dbReference type="PRINTS" id="PR01736">
    <property type="entry name" value="PHPHTRNFRASE"/>
</dbReference>
<keyword evidence="12 17" id="KW-0598">Phosphotransferase system</keyword>
<keyword evidence="21" id="KW-0175">Coiled coil</keyword>
<evidence type="ECO:0000256" key="9">
    <source>
        <dbReference type="ARBA" id="ARBA00022490"/>
    </source>
</evidence>
<evidence type="ECO:0000256" key="12">
    <source>
        <dbReference type="ARBA" id="ARBA00022683"/>
    </source>
</evidence>
<evidence type="ECO:0000256" key="5">
    <source>
        <dbReference type="ARBA" id="ARBA00007837"/>
    </source>
</evidence>
<dbReference type="SUPFAM" id="SSF51621">
    <property type="entry name" value="Phosphoenolpyruvate/pyruvate domain"/>
    <property type="match status" value="1"/>
</dbReference>
<dbReference type="SUPFAM" id="SSF47831">
    <property type="entry name" value="Enzyme I of the PEP:sugar phosphotransferase system HPr-binding (sub)domain"/>
    <property type="match status" value="1"/>
</dbReference>
<feature type="domain" description="PEP-utilising enzyme C-terminal" evidence="24">
    <location>
        <begin position="283"/>
        <end position="567"/>
    </location>
</feature>
<dbReference type="InterPro" id="IPR015813">
    <property type="entry name" value="Pyrv/PenolPyrv_kinase-like_dom"/>
</dbReference>
<protein>
    <recommendedName>
        <fullName evidence="7 17">Phosphoenolpyruvate-protein phosphotransferase</fullName>
        <ecNumber evidence="6 17">2.7.3.9</ecNumber>
    </recommendedName>
    <alternativeName>
        <fullName evidence="16 17">Phosphotransferase system, enzyme I</fullName>
    </alternativeName>
</protein>
<evidence type="ECO:0000256" key="8">
    <source>
        <dbReference type="ARBA" id="ARBA00022448"/>
    </source>
</evidence>
<feature type="binding site" evidence="19">
    <location>
        <position position="361"/>
    </location>
    <ligand>
        <name>phosphoenolpyruvate</name>
        <dbReference type="ChEBI" id="CHEBI:58702"/>
    </ligand>
</feature>
<dbReference type="PANTHER" id="PTHR46244:SF3">
    <property type="entry name" value="PHOSPHOENOLPYRUVATE-PROTEIN PHOSPHOTRANSFERASE"/>
    <property type="match status" value="1"/>
</dbReference>
<dbReference type="InterPro" id="IPR024692">
    <property type="entry name" value="PTS_EI"/>
</dbReference>
<comment type="function">
    <text evidence="3 17">General (non sugar-specific) component of the phosphoenolpyruvate-dependent sugar phosphotransferase system (sugar PTS). This major carbohydrate active-transport system catalyzes the phosphorylation of incoming sugar substrates concomitantly with their translocation across the cell membrane. Enzyme I transfers the phosphoryl group from phosphoenolpyruvate (PEP) to the phosphoryl carrier protein (HPr).</text>
</comment>
<dbReference type="OrthoDB" id="9765468at2"/>
<dbReference type="PIRSF" id="PIRSF000732">
    <property type="entry name" value="PTS_enzyme_I"/>
    <property type="match status" value="1"/>
</dbReference>
<evidence type="ECO:0000256" key="6">
    <source>
        <dbReference type="ARBA" id="ARBA00012232"/>
    </source>
</evidence>
<dbReference type="InterPro" id="IPR050499">
    <property type="entry name" value="PEP-utilizing_PTS_enzyme"/>
</dbReference>
<feature type="domain" description="PEP-utilising enzyme mobile" evidence="23">
    <location>
        <begin position="182"/>
        <end position="254"/>
    </location>
</feature>
<keyword evidence="13 17" id="KW-0479">Metal-binding</keyword>
<feature type="coiled-coil region" evidence="21">
    <location>
        <begin position="57"/>
        <end position="91"/>
    </location>
</feature>
<keyword evidence="10 17" id="KW-0762">Sugar transport</keyword>
<keyword evidence="11 17" id="KW-0808">Transferase</keyword>
<dbReference type="eggNOG" id="COG1080">
    <property type="taxonomic scope" value="Bacteria"/>
</dbReference>
<dbReference type="InterPro" id="IPR036637">
    <property type="entry name" value="Phosphohistidine_dom_sf"/>
</dbReference>
<dbReference type="InterPro" id="IPR036618">
    <property type="entry name" value="PtsI_HPr-bd_sf"/>
</dbReference>
<evidence type="ECO:0000256" key="7">
    <source>
        <dbReference type="ARBA" id="ARBA00016544"/>
    </source>
</evidence>
<accession>B3QQL9</accession>
<dbReference type="InterPro" id="IPR008731">
    <property type="entry name" value="PTS_EIN"/>
</dbReference>
<dbReference type="InterPro" id="IPR023151">
    <property type="entry name" value="PEP_util_CS"/>
</dbReference>
<keyword evidence="27" id="KW-1185">Reference proteome</keyword>
<name>B3QQL9_CHLP8</name>
<comment type="similarity">
    <text evidence="5 17">Belongs to the PEP-utilizing enzyme family.</text>
</comment>
<evidence type="ECO:0000256" key="18">
    <source>
        <dbReference type="PIRSR" id="PIRSR000732-1"/>
    </source>
</evidence>